<organism evidence="2 3">
    <name type="scientific">Nocardia pulmonis</name>
    <dbReference type="NCBI Taxonomy" id="2951408"/>
    <lineage>
        <taxon>Bacteria</taxon>
        <taxon>Bacillati</taxon>
        <taxon>Actinomycetota</taxon>
        <taxon>Actinomycetes</taxon>
        <taxon>Mycobacteriales</taxon>
        <taxon>Nocardiaceae</taxon>
        <taxon>Nocardia</taxon>
    </lineage>
</organism>
<dbReference type="AlphaFoldDB" id="A0A9X2EAQ9"/>
<feature type="transmembrane region" description="Helical" evidence="1">
    <location>
        <begin position="342"/>
        <end position="364"/>
    </location>
</feature>
<feature type="transmembrane region" description="Helical" evidence="1">
    <location>
        <begin position="72"/>
        <end position="94"/>
    </location>
</feature>
<feature type="transmembrane region" description="Helical" evidence="1">
    <location>
        <begin position="242"/>
        <end position="263"/>
    </location>
</feature>
<proteinExistence type="predicted"/>
<evidence type="ECO:0000313" key="2">
    <source>
        <dbReference type="EMBL" id="MCM6775995.1"/>
    </source>
</evidence>
<keyword evidence="1" id="KW-0812">Transmembrane</keyword>
<feature type="transmembrane region" description="Helical" evidence="1">
    <location>
        <begin position="217"/>
        <end position="235"/>
    </location>
</feature>
<comment type="caution">
    <text evidence="2">The sequence shown here is derived from an EMBL/GenBank/DDBJ whole genome shotgun (WGS) entry which is preliminary data.</text>
</comment>
<sequence length="381" mass="40160">MSTSVPFDAAARASDAATAAPIVVTDDTGTAARLGAWIVLLGTLVTTVGISWDIQWHNEVGPDTFFTLPHLFLYSGSAIAGFASLAMVLMATVAQRAGRPVPRAGGTPVRVFGGALTVPLGYMISGAGAAAFLLYGLLDLQWHSIYGFDAVLNTPAHVALFLSITLTMIGSLIVFAAHCDERWGRIGFVCALPILIAFAPIPFTALDNIDPPVDPMFCGTVLCGSLLLILGALVLARPGAALTIAVATGILQAALWWFSPWAAETYAAAIGLPLRDEVNREPAFPSMLPMFLIAAALVVEAVFRLARGRDLKWILLPTGVAVGVTIAVSMPLQYRLVFQSHVAVYDVLLLGVIAIPLGLLAGYLGGRFAVMLRALAPEEVR</sequence>
<gene>
    <name evidence="2" type="ORF">NDR86_21165</name>
</gene>
<feature type="transmembrane region" description="Helical" evidence="1">
    <location>
        <begin position="186"/>
        <end position="205"/>
    </location>
</feature>
<dbReference type="RefSeq" id="WP_251914310.1">
    <property type="nucleotide sequence ID" value="NZ_JAMRXG010000009.1"/>
</dbReference>
<evidence type="ECO:0000313" key="3">
    <source>
        <dbReference type="Proteomes" id="UP001139157"/>
    </source>
</evidence>
<feature type="transmembrane region" description="Helical" evidence="1">
    <location>
        <begin position="313"/>
        <end position="330"/>
    </location>
</feature>
<feature type="transmembrane region" description="Helical" evidence="1">
    <location>
        <begin position="115"/>
        <end position="138"/>
    </location>
</feature>
<accession>A0A9X2EAQ9</accession>
<dbReference type="EMBL" id="JAMRXG010000009">
    <property type="protein sequence ID" value="MCM6775995.1"/>
    <property type="molecule type" value="Genomic_DNA"/>
</dbReference>
<evidence type="ECO:0000256" key="1">
    <source>
        <dbReference type="SAM" id="Phobius"/>
    </source>
</evidence>
<keyword evidence="1" id="KW-0472">Membrane</keyword>
<feature type="transmembrane region" description="Helical" evidence="1">
    <location>
        <begin position="283"/>
        <end position="306"/>
    </location>
</feature>
<feature type="transmembrane region" description="Helical" evidence="1">
    <location>
        <begin position="34"/>
        <end position="52"/>
    </location>
</feature>
<protein>
    <submittedName>
        <fullName evidence="2">Uncharacterized protein</fullName>
    </submittedName>
</protein>
<reference evidence="2" key="1">
    <citation type="submission" date="2022-06" db="EMBL/GenBank/DDBJ databases">
        <title>Novel species in genus nocardia.</title>
        <authorList>
            <person name="Li F."/>
        </authorList>
    </citation>
    <scope>NUCLEOTIDE SEQUENCE</scope>
    <source>
        <strain evidence="2">CDC141</strain>
    </source>
</reference>
<keyword evidence="3" id="KW-1185">Reference proteome</keyword>
<feature type="transmembrane region" description="Helical" evidence="1">
    <location>
        <begin position="158"/>
        <end position="179"/>
    </location>
</feature>
<keyword evidence="1" id="KW-1133">Transmembrane helix</keyword>
<name>A0A9X2EAQ9_9NOCA</name>
<dbReference type="Proteomes" id="UP001139157">
    <property type="component" value="Unassembled WGS sequence"/>
</dbReference>